<sequence>MELEPEATLRDFSHITPQKRVKVLPIDECLCAAVPLSVQINSSFTTCDTTLIFGGLCLPWHICQEQLQIRVNYGLPVAINCKCVT</sequence>
<proteinExistence type="predicted"/>
<protein>
    <submittedName>
        <fullName evidence="1">Uncharacterized protein</fullName>
    </submittedName>
</protein>
<reference evidence="1" key="2">
    <citation type="submission" date="2020-06" db="EMBL/GenBank/DDBJ databases">
        <authorList>
            <person name="Sheffer M."/>
        </authorList>
    </citation>
    <scope>NUCLEOTIDE SEQUENCE</scope>
</reference>
<reference evidence="1" key="1">
    <citation type="journal article" date="2020" name="bioRxiv">
        <title>Chromosome-level reference genome of the European wasp spider Argiope bruennichi: a resource for studies on range expansion and evolutionary adaptation.</title>
        <authorList>
            <person name="Sheffer M.M."/>
            <person name="Hoppe A."/>
            <person name="Krehenwinkel H."/>
            <person name="Uhl G."/>
            <person name="Kuss A.W."/>
            <person name="Jensen L."/>
            <person name="Jensen C."/>
            <person name="Gillespie R.G."/>
            <person name="Hoff K.J."/>
            <person name="Prost S."/>
        </authorList>
    </citation>
    <scope>NUCLEOTIDE SEQUENCE</scope>
</reference>
<dbReference type="Proteomes" id="UP000807504">
    <property type="component" value="Unassembled WGS sequence"/>
</dbReference>
<accession>A0A8T0EKK3</accession>
<comment type="caution">
    <text evidence="1">The sequence shown here is derived from an EMBL/GenBank/DDBJ whole genome shotgun (WGS) entry which is preliminary data.</text>
</comment>
<name>A0A8T0EKK3_ARGBR</name>
<organism evidence="1 2">
    <name type="scientific">Argiope bruennichi</name>
    <name type="common">Wasp spider</name>
    <name type="synonym">Aranea bruennichi</name>
    <dbReference type="NCBI Taxonomy" id="94029"/>
    <lineage>
        <taxon>Eukaryota</taxon>
        <taxon>Metazoa</taxon>
        <taxon>Ecdysozoa</taxon>
        <taxon>Arthropoda</taxon>
        <taxon>Chelicerata</taxon>
        <taxon>Arachnida</taxon>
        <taxon>Araneae</taxon>
        <taxon>Araneomorphae</taxon>
        <taxon>Entelegynae</taxon>
        <taxon>Araneoidea</taxon>
        <taxon>Araneidae</taxon>
        <taxon>Argiope</taxon>
    </lineage>
</organism>
<evidence type="ECO:0000313" key="2">
    <source>
        <dbReference type="Proteomes" id="UP000807504"/>
    </source>
</evidence>
<keyword evidence="2" id="KW-1185">Reference proteome</keyword>
<evidence type="ECO:0000313" key="1">
    <source>
        <dbReference type="EMBL" id="KAF8773964.1"/>
    </source>
</evidence>
<dbReference type="EMBL" id="JABXBU010002227">
    <property type="protein sequence ID" value="KAF8773964.1"/>
    <property type="molecule type" value="Genomic_DNA"/>
</dbReference>
<gene>
    <name evidence="1" type="ORF">HNY73_016569</name>
</gene>
<dbReference type="AlphaFoldDB" id="A0A8T0EKK3"/>